<dbReference type="GeneID" id="71854099"/>
<dbReference type="RefSeq" id="WP_246966182.1">
    <property type="nucleotide sequence ID" value="NZ_CP095397.1"/>
</dbReference>
<gene>
    <name evidence="2" type="ORF">ACFOZ7_12425</name>
</gene>
<protein>
    <recommendedName>
        <fullName evidence="4">Phage holin family protein</fullName>
    </recommendedName>
</protein>
<evidence type="ECO:0000256" key="1">
    <source>
        <dbReference type="SAM" id="Phobius"/>
    </source>
</evidence>
<sequence>MALLDAAVIFVASLLVGTVAILAGVRLIVDADAGVSNALFTALVGAIVWAVSSALVDRFVLFDWLPILGVVLMLVAWIGVLNWRYPGGWGTAAAIGFVAWIVAVAIVYAFTLVDVLAPEALGIPGA</sequence>
<keyword evidence="1" id="KW-1133">Transmembrane helix</keyword>
<feature type="transmembrane region" description="Helical" evidence="1">
    <location>
        <begin position="61"/>
        <end position="80"/>
    </location>
</feature>
<evidence type="ECO:0000313" key="3">
    <source>
        <dbReference type="Proteomes" id="UP001595821"/>
    </source>
</evidence>
<feature type="transmembrane region" description="Helical" evidence="1">
    <location>
        <begin position="36"/>
        <end position="55"/>
    </location>
</feature>
<proteinExistence type="predicted"/>
<dbReference type="EMBL" id="JBHSDJ010000095">
    <property type="protein sequence ID" value="MFC4247757.1"/>
    <property type="molecule type" value="Genomic_DNA"/>
</dbReference>
<comment type="caution">
    <text evidence="2">The sequence shown here is derived from an EMBL/GenBank/DDBJ whole genome shotgun (WGS) entry which is preliminary data.</text>
</comment>
<feature type="transmembrane region" description="Helical" evidence="1">
    <location>
        <begin position="6"/>
        <end position="29"/>
    </location>
</feature>
<feature type="transmembrane region" description="Helical" evidence="1">
    <location>
        <begin position="92"/>
        <end position="111"/>
    </location>
</feature>
<keyword evidence="1" id="KW-0812">Transmembrane</keyword>
<dbReference type="Proteomes" id="UP001595821">
    <property type="component" value="Unassembled WGS sequence"/>
</dbReference>
<evidence type="ECO:0000313" key="2">
    <source>
        <dbReference type="EMBL" id="MFC4247757.1"/>
    </source>
</evidence>
<dbReference type="AlphaFoldDB" id="A0ABD5P0F2"/>
<reference evidence="2 3" key="1">
    <citation type="journal article" date="2014" name="Int. J. Syst. Evol. Microbiol.">
        <title>Complete genome sequence of Corynebacterium casei LMG S-19264T (=DSM 44701T), isolated from a smear-ripened cheese.</title>
        <authorList>
            <consortium name="US DOE Joint Genome Institute (JGI-PGF)"/>
            <person name="Walter F."/>
            <person name="Albersmeier A."/>
            <person name="Kalinowski J."/>
            <person name="Ruckert C."/>
        </authorList>
    </citation>
    <scope>NUCLEOTIDE SEQUENCE [LARGE SCALE GENOMIC DNA]</scope>
    <source>
        <strain evidence="2 3">IBRC-M 10912</strain>
    </source>
</reference>
<name>A0ABD5P0F2_9EURY</name>
<evidence type="ECO:0008006" key="4">
    <source>
        <dbReference type="Google" id="ProtNLM"/>
    </source>
</evidence>
<organism evidence="2 3">
    <name type="scientific">Natribaculum luteum</name>
    <dbReference type="NCBI Taxonomy" id="1586232"/>
    <lineage>
        <taxon>Archaea</taxon>
        <taxon>Methanobacteriati</taxon>
        <taxon>Methanobacteriota</taxon>
        <taxon>Stenosarchaea group</taxon>
        <taxon>Halobacteria</taxon>
        <taxon>Halobacteriales</taxon>
        <taxon>Natrialbaceae</taxon>
        <taxon>Natribaculum</taxon>
    </lineage>
</organism>
<keyword evidence="1" id="KW-0472">Membrane</keyword>
<accession>A0ABD5P0F2</accession>